<keyword evidence="2" id="KW-1185">Reference proteome</keyword>
<accession>A0ABS4K5R9</accession>
<sequence length="211" mass="24994">MNLKDVDLRYVYRKWKSNLEFFEPFMRSGPFVSLQNYEDFEIGYNPKEGELYEKYKVVIDKILHEDLRSTFVIADLELMEDLEIAYVLNNRFSIKPVLNCNFLFHPYGLIGGKSEIEALVTIGQKLQDIIPKGYVFFLDYGRYKDFSLEVYKRKLNNQYELTEEDVPNLETLKELGFARIVIITKDTLKEDINYYANYLKQELQVEVLSSL</sequence>
<comment type="caution">
    <text evidence="1">The sequence shown here is derived from an EMBL/GenBank/DDBJ whole genome shotgun (WGS) entry which is preliminary data.</text>
</comment>
<reference evidence="1 2" key="1">
    <citation type="submission" date="2021-03" db="EMBL/GenBank/DDBJ databases">
        <title>Genomic Encyclopedia of Type Strains, Phase IV (KMG-IV): sequencing the most valuable type-strain genomes for metagenomic binning, comparative biology and taxonomic classification.</title>
        <authorList>
            <person name="Goeker M."/>
        </authorList>
    </citation>
    <scope>NUCLEOTIDE SEQUENCE [LARGE SCALE GENOMIC DNA]</scope>
    <source>
        <strain evidence="1 2">DSM 28650</strain>
    </source>
</reference>
<gene>
    <name evidence="1" type="ORF">J2Z44_002961</name>
</gene>
<name>A0ABS4K5R9_9CLOT</name>
<evidence type="ECO:0008006" key="3">
    <source>
        <dbReference type="Google" id="ProtNLM"/>
    </source>
</evidence>
<dbReference type="Proteomes" id="UP001519308">
    <property type="component" value="Unassembled WGS sequence"/>
</dbReference>
<organism evidence="1 2">
    <name type="scientific">Clostridium punense</name>
    <dbReference type="NCBI Taxonomy" id="1054297"/>
    <lineage>
        <taxon>Bacteria</taxon>
        <taxon>Bacillati</taxon>
        <taxon>Bacillota</taxon>
        <taxon>Clostridia</taxon>
        <taxon>Eubacteriales</taxon>
        <taxon>Clostridiaceae</taxon>
        <taxon>Clostridium</taxon>
    </lineage>
</organism>
<protein>
    <recommendedName>
        <fullName evidence="3">Normocyte-binding protein</fullName>
    </recommendedName>
</protein>
<evidence type="ECO:0000313" key="1">
    <source>
        <dbReference type="EMBL" id="MBP2023127.1"/>
    </source>
</evidence>
<dbReference type="RefSeq" id="WP_021285101.1">
    <property type="nucleotide sequence ID" value="NZ_JAGGLL010000023.1"/>
</dbReference>
<evidence type="ECO:0000313" key="2">
    <source>
        <dbReference type="Proteomes" id="UP001519308"/>
    </source>
</evidence>
<dbReference type="EMBL" id="JAGGLL010000023">
    <property type="protein sequence ID" value="MBP2023127.1"/>
    <property type="molecule type" value="Genomic_DNA"/>
</dbReference>
<proteinExistence type="predicted"/>